<dbReference type="InterPro" id="IPR058601">
    <property type="entry name" value="Phage_phiTE_015-like"/>
</dbReference>
<name>A0ABD5LT54_PROMI</name>
<dbReference type="RefSeq" id="WP_286445644.1">
    <property type="nucleotide sequence ID" value="NZ_JAGSKJ010000404.1"/>
</dbReference>
<protein>
    <recommendedName>
        <fullName evidence="2">Phage protein</fullName>
    </recommendedName>
</protein>
<evidence type="ECO:0008006" key="2">
    <source>
        <dbReference type="Google" id="ProtNLM"/>
    </source>
</evidence>
<dbReference type="Pfam" id="PF26207">
    <property type="entry name" value="Phage_phiTE_015"/>
    <property type="match status" value="1"/>
</dbReference>
<gene>
    <name evidence="1" type="ORF">I3679_012330</name>
</gene>
<sequence>MDKSRQQFEEFIKFHMDDEEINNKFETANNGLNYADQYVDLMWISWEASRESAEPEIKHHQLRELVNTARDTAIKYQGCQCLRSALSTAIRHSLISNGVKIKDE</sequence>
<evidence type="ECO:0000313" key="1">
    <source>
        <dbReference type="EMBL" id="MEY2344543.1"/>
    </source>
</evidence>
<dbReference type="EMBL" id="JADQCH020000001">
    <property type="protein sequence ID" value="MEY2344543.1"/>
    <property type="molecule type" value="Genomic_DNA"/>
</dbReference>
<reference evidence="1" key="1">
    <citation type="submission" date="2021-05" db="EMBL/GenBank/DDBJ databases">
        <title>First report of NDM-5 and VEB-6 producing Proteus mirabilis isolated from blood of a sepsis patient in Kolkata, India.</title>
        <authorList>
            <person name="Halder G."/>
            <person name="Chaudhuri B."/>
            <person name="Dutta S."/>
        </authorList>
    </citation>
    <scope>NUCLEOTIDE SEQUENCE [LARGE SCALE GENOMIC DNA]</scope>
    <source>
        <strain evidence="1">7049</strain>
    </source>
</reference>
<comment type="caution">
    <text evidence="1">The sequence shown here is derived from an EMBL/GenBank/DDBJ whole genome shotgun (WGS) entry which is preliminary data.</text>
</comment>
<proteinExistence type="predicted"/>
<dbReference type="AlphaFoldDB" id="A0ABD5LT54"/>
<accession>A0ABD5LT54</accession>
<organism evidence="1">
    <name type="scientific">Proteus mirabilis</name>
    <dbReference type="NCBI Taxonomy" id="584"/>
    <lineage>
        <taxon>Bacteria</taxon>
        <taxon>Pseudomonadati</taxon>
        <taxon>Pseudomonadota</taxon>
        <taxon>Gammaproteobacteria</taxon>
        <taxon>Enterobacterales</taxon>
        <taxon>Morganellaceae</taxon>
        <taxon>Proteus</taxon>
    </lineage>
</organism>